<evidence type="ECO:0000256" key="1">
    <source>
        <dbReference type="ARBA" id="ARBA00022729"/>
    </source>
</evidence>
<accession>A0A238KY34</accession>
<proteinExistence type="predicted"/>
<dbReference type="SUPFAM" id="SSF69318">
    <property type="entry name" value="Integrin alpha N-terminal domain"/>
    <property type="match status" value="1"/>
</dbReference>
<evidence type="ECO:0000313" key="2">
    <source>
        <dbReference type="EMBL" id="SMX47481.1"/>
    </source>
</evidence>
<dbReference type="InterPro" id="IPR013517">
    <property type="entry name" value="FG-GAP"/>
</dbReference>
<dbReference type="EMBL" id="FXYH01000015">
    <property type="protein sequence ID" value="SMX47481.1"/>
    <property type="molecule type" value="Genomic_DNA"/>
</dbReference>
<reference evidence="2 3" key="1">
    <citation type="submission" date="2017-05" db="EMBL/GenBank/DDBJ databases">
        <authorList>
            <person name="Song R."/>
            <person name="Chenine A.L."/>
            <person name="Ruprecht R.M."/>
        </authorList>
    </citation>
    <scope>NUCLEOTIDE SEQUENCE [LARGE SCALE GENOMIC DNA]</scope>
    <source>
        <strain evidence="2 3">CECT 8663</strain>
    </source>
</reference>
<keyword evidence="1" id="KW-0732">Signal</keyword>
<gene>
    <name evidence="2" type="ORF">PEV8663_03551</name>
</gene>
<dbReference type="RefSeq" id="WP_245910930.1">
    <property type="nucleotide sequence ID" value="NZ_FXYH01000015.1"/>
</dbReference>
<name>A0A238KY34_9RHOB</name>
<organism evidence="2 3">
    <name type="scientific">Pelagimonas varians</name>
    <dbReference type="NCBI Taxonomy" id="696760"/>
    <lineage>
        <taxon>Bacteria</taxon>
        <taxon>Pseudomonadati</taxon>
        <taxon>Pseudomonadota</taxon>
        <taxon>Alphaproteobacteria</taxon>
        <taxon>Rhodobacterales</taxon>
        <taxon>Roseobacteraceae</taxon>
        <taxon>Pelagimonas</taxon>
    </lineage>
</organism>
<dbReference type="AlphaFoldDB" id="A0A238KY34"/>
<protein>
    <recommendedName>
        <fullName evidence="4">FG-GAP repeat protein</fullName>
    </recommendedName>
</protein>
<dbReference type="Proteomes" id="UP000220836">
    <property type="component" value="Unassembled WGS sequence"/>
</dbReference>
<evidence type="ECO:0008006" key="4">
    <source>
        <dbReference type="Google" id="ProtNLM"/>
    </source>
</evidence>
<dbReference type="Pfam" id="PF13517">
    <property type="entry name" value="FG-GAP_3"/>
    <property type="match status" value="1"/>
</dbReference>
<dbReference type="InterPro" id="IPR028994">
    <property type="entry name" value="Integrin_alpha_N"/>
</dbReference>
<evidence type="ECO:0000313" key="3">
    <source>
        <dbReference type="Proteomes" id="UP000220836"/>
    </source>
</evidence>
<keyword evidence="3" id="KW-1185">Reference proteome</keyword>
<sequence length="263" mass="28475">MDAFRIWAAMPLARRAKRVLKRAPRLPLRPLVGLTGGASLVVSLCLAGAVAAEISTARFADPTTRYQHGVLGDAVEWGALKVGVKGKTITFTLPQSLVFEDIAPRLVDVDGASGPEIVVVESHQDKGARLAVWNEGGRVASTPFIGRRNRWLAPIGAADLDGDGHVEIAYVDRPHLAKTLRVWRFKDGNLSEVASEPGFSNHQIGWDYIQGGIRDCGLGHEMIVASGDWQNVMAVRFEAGQLQSKTLSRYSPKAITQAMSCPK</sequence>